<keyword evidence="2" id="KW-0815">Transposition</keyword>
<dbReference type="GO" id="GO:0046872">
    <property type="term" value="F:metal ion binding"/>
    <property type="evidence" value="ECO:0007669"/>
    <property type="project" value="UniProtKB-KW"/>
</dbReference>
<keyword evidence="10" id="KW-1185">Reference proteome</keyword>
<dbReference type="Pfam" id="PF01385">
    <property type="entry name" value="OrfB_IS605"/>
    <property type="match status" value="1"/>
</dbReference>
<evidence type="ECO:0000313" key="10">
    <source>
        <dbReference type="Proteomes" id="UP000184550"/>
    </source>
</evidence>
<dbReference type="AlphaFoldDB" id="A0A7Z9BP21"/>
<proteinExistence type="inferred from homology"/>
<dbReference type="Pfam" id="PF12323">
    <property type="entry name" value="HTH_OrfB_IS605"/>
    <property type="match status" value="1"/>
</dbReference>
<dbReference type="InterPro" id="IPR001959">
    <property type="entry name" value="Transposase"/>
</dbReference>
<dbReference type="NCBIfam" id="NF040570">
    <property type="entry name" value="guided_TnpB"/>
    <property type="match status" value="1"/>
</dbReference>
<organism evidence="9 10">
    <name type="scientific">Planktothrix serta PCC 8927</name>
    <dbReference type="NCBI Taxonomy" id="671068"/>
    <lineage>
        <taxon>Bacteria</taxon>
        <taxon>Bacillati</taxon>
        <taxon>Cyanobacteriota</taxon>
        <taxon>Cyanophyceae</taxon>
        <taxon>Oscillatoriophycideae</taxon>
        <taxon>Oscillatoriales</taxon>
        <taxon>Microcoleaceae</taxon>
        <taxon>Planktothrix</taxon>
    </lineage>
</organism>
<feature type="domain" description="Probable transposase IS891/IS1136/IS1341" evidence="7">
    <location>
        <begin position="158"/>
        <end position="273"/>
    </location>
</feature>
<reference evidence="9" key="1">
    <citation type="submission" date="2019-10" db="EMBL/GenBank/DDBJ databases">
        <authorList>
            <consortium name="Genoscope - CEA"/>
            <person name="William W."/>
        </authorList>
    </citation>
    <scope>NUCLEOTIDE SEQUENCE [LARGE SCALE GENOMIC DNA]</scope>
    <source>
        <strain evidence="9">BBR_PRJEB10992</strain>
    </source>
</reference>
<dbReference type="GO" id="GO:0032196">
    <property type="term" value="P:transposition"/>
    <property type="evidence" value="ECO:0007669"/>
    <property type="project" value="UniProtKB-KW"/>
</dbReference>
<comment type="similarity">
    <text evidence="1">In the C-terminal section; belongs to the transposase 35 family.</text>
</comment>
<dbReference type="RefSeq" id="WP_231505959.1">
    <property type="nucleotide sequence ID" value="NZ_LR734863.1"/>
</dbReference>
<dbReference type="GO" id="GO:0003677">
    <property type="term" value="F:DNA binding"/>
    <property type="evidence" value="ECO:0007669"/>
    <property type="project" value="UniProtKB-KW"/>
</dbReference>
<dbReference type="InterPro" id="IPR021027">
    <property type="entry name" value="Transposase_put_HTH"/>
</dbReference>
<name>A0A7Z9BP21_9CYAN</name>
<gene>
    <name evidence="9" type="ORF">PL8927_520009</name>
</gene>
<dbReference type="InterPro" id="IPR010095">
    <property type="entry name" value="Cas12f1-like_TNB"/>
</dbReference>
<dbReference type="GO" id="GO:0006310">
    <property type="term" value="P:DNA recombination"/>
    <property type="evidence" value="ECO:0007669"/>
    <property type="project" value="UniProtKB-KW"/>
</dbReference>
<keyword evidence="3" id="KW-0479">Metal-binding</keyword>
<comment type="caution">
    <text evidence="9">The sequence shown here is derived from an EMBL/GenBank/DDBJ whole genome shotgun (WGS) entry which is preliminary data.</text>
</comment>
<sequence>MFTALKVRLYPTEQQRTQLAKEFGCARFVYNHFLAEWNNTYQETGKGLSYAKCANQLPRLKQEKPWLTEVGSQVLQHSLKNLEAAFKNFFKGIGRAPRFKSKHRQQSVTYPQGFKLNQSTIKFPKLGEIKAKFHRPIKGNVKAITVSMTPSRQYFASLRIEVDREYPEALTQGKVIGIDLGLDSLIVTSDGEKIKPPKFYRKYERKLAKYQKRLSRKQKGSQNRIKARIKVAKVHNKIANCRSDSHHKLSRKLVDKNQVIVFENLNIKGMSKNHCLAKSVNDAAWGMLQTLTEYKAKEQGKVVVFVGTSGFLVLKLVIIVGIKSSLCPYKSELGNVQNAECCMIGISMQRKICGTIF</sequence>
<keyword evidence="5" id="KW-0238">DNA-binding</keyword>
<evidence type="ECO:0000256" key="1">
    <source>
        <dbReference type="ARBA" id="ARBA00008761"/>
    </source>
</evidence>
<evidence type="ECO:0000259" key="7">
    <source>
        <dbReference type="Pfam" id="PF01385"/>
    </source>
</evidence>
<evidence type="ECO:0000259" key="8">
    <source>
        <dbReference type="Pfam" id="PF12323"/>
    </source>
</evidence>
<evidence type="ECO:0000256" key="3">
    <source>
        <dbReference type="ARBA" id="ARBA00022723"/>
    </source>
</evidence>
<dbReference type="EMBL" id="CZCU02000127">
    <property type="protein sequence ID" value="VXD16068.1"/>
    <property type="molecule type" value="Genomic_DNA"/>
</dbReference>
<evidence type="ECO:0000256" key="4">
    <source>
        <dbReference type="ARBA" id="ARBA00022833"/>
    </source>
</evidence>
<evidence type="ECO:0000256" key="6">
    <source>
        <dbReference type="ARBA" id="ARBA00023172"/>
    </source>
</evidence>
<evidence type="ECO:0000256" key="5">
    <source>
        <dbReference type="ARBA" id="ARBA00023125"/>
    </source>
</evidence>
<feature type="domain" description="Transposase putative helix-turn-helix" evidence="8">
    <location>
        <begin position="3"/>
        <end position="46"/>
    </location>
</feature>
<protein>
    <submittedName>
        <fullName evidence="9">Transposase</fullName>
    </submittedName>
</protein>
<evidence type="ECO:0000313" key="9">
    <source>
        <dbReference type="EMBL" id="VXD16068.1"/>
    </source>
</evidence>
<keyword evidence="6" id="KW-0233">DNA recombination</keyword>
<keyword evidence="4" id="KW-0862">Zinc</keyword>
<evidence type="ECO:0000256" key="2">
    <source>
        <dbReference type="ARBA" id="ARBA00022578"/>
    </source>
</evidence>
<accession>A0A7Z9BP21</accession>
<dbReference type="NCBIfam" id="TIGR01766">
    <property type="entry name" value="IS200/IS605 family accessory protein TnpB-like domain"/>
    <property type="match status" value="1"/>
</dbReference>
<dbReference type="Proteomes" id="UP000184550">
    <property type="component" value="Unassembled WGS sequence"/>
</dbReference>